<dbReference type="AlphaFoldDB" id="A0A3L6SDG7"/>
<dbReference type="Proteomes" id="UP000275267">
    <property type="component" value="Unassembled WGS sequence"/>
</dbReference>
<gene>
    <name evidence="2" type="ORF">C2845_PM02G19950</name>
</gene>
<accession>A0A3L6SDG7</accession>
<protein>
    <submittedName>
        <fullName evidence="2">Uncharacterized protein</fullName>
    </submittedName>
</protein>
<dbReference type="EMBL" id="PQIB02000005">
    <property type="protein sequence ID" value="RLN18998.1"/>
    <property type="molecule type" value="Genomic_DNA"/>
</dbReference>
<organism evidence="2 3">
    <name type="scientific">Panicum miliaceum</name>
    <name type="common">Proso millet</name>
    <name type="synonym">Broomcorn millet</name>
    <dbReference type="NCBI Taxonomy" id="4540"/>
    <lineage>
        <taxon>Eukaryota</taxon>
        <taxon>Viridiplantae</taxon>
        <taxon>Streptophyta</taxon>
        <taxon>Embryophyta</taxon>
        <taxon>Tracheophyta</taxon>
        <taxon>Spermatophyta</taxon>
        <taxon>Magnoliopsida</taxon>
        <taxon>Liliopsida</taxon>
        <taxon>Poales</taxon>
        <taxon>Poaceae</taxon>
        <taxon>PACMAD clade</taxon>
        <taxon>Panicoideae</taxon>
        <taxon>Panicodae</taxon>
        <taxon>Paniceae</taxon>
        <taxon>Panicinae</taxon>
        <taxon>Panicum</taxon>
        <taxon>Panicum sect. Panicum</taxon>
    </lineage>
</organism>
<feature type="compositionally biased region" description="Low complexity" evidence="1">
    <location>
        <begin position="197"/>
        <end position="214"/>
    </location>
</feature>
<proteinExistence type="predicted"/>
<evidence type="ECO:0000313" key="2">
    <source>
        <dbReference type="EMBL" id="RLN18998.1"/>
    </source>
</evidence>
<feature type="compositionally biased region" description="Low complexity" evidence="1">
    <location>
        <begin position="29"/>
        <end position="40"/>
    </location>
</feature>
<evidence type="ECO:0000256" key="1">
    <source>
        <dbReference type="SAM" id="MobiDB-lite"/>
    </source>
</evidence>
<keyword evidence="3" id="KW-1185">Reference proteome</keyword>
<feature type="region of interest" description="Disordered" evidence="1">
    <location>
        <begin position="192"/>
        <end position="257"/>
    </location>
</feature>
<sequence length="257" mass="27034">MRPRRLLSSPPPMPVAAARCPPAPPRPTPRLSSTRRPSTRVGSRPRCRSTVPNSGPVPAKTLPVPSSTQHEESIMHELCCSAGQTSVPRPRSSSVPPPGSPVAAAKVRPQLLGHPAPPLPQAPRGQRELAMPAASHRPYLGRRAGSASPLPRPKRRLGVSPTWPPRRVEGSSPCPATFYRPCLGLHASGERRKLAVRGRAAAPPCSSRPAAPHRSSAKLAQPAPPRAAAPPSSSRPVAPRRSSTQVRAAAPPRTAGP</sequence>
<feature type="region of interest" description="Disordered" evidence="1">
    <location>
        <begin position="1"/>
        <end position="180"/>
    </location>
</feature>
<comment type="caution">
    <text evidence="2">The sequence shown here is derived from an EMBL/GenBank/DDBJ whole genome shotgun (WGS) entry which is preliminary data.</text>
</comment>
<evidence type="ECO:0000313" key="3">
    <source>
        <dbReference type="Proteomes" id="UP000275267"/>
    </source>
</evidence>
<name>A0A3L6SDG7_PANMI</name>
<reference evidence="3" key="1">
    <citation type="journal article" date="2019" name="Nat. Commun.">
        <title>The genome of broomcorn millet.</title>
        <authorList>
            <person name="Zou C."/>
            <person name="Miki D."/>
            <person name="Li D."/>
            <person name="Tang Q."/>
            <person name="Xiao L."/>
            <person name="Rajput S."/>
            <person name="Deng P."/>
            <person name="Jia W."/>
            <person name="Huang R."/>
            <person name="Zhang M."/>
            <person name="Sun Y."/>
            <person name="Hu J."/>
            <person name="Fu X."/>
            <person name="Schnable P.S."/>
            <person name="Li F."/>
            <person name="Zhang H."/>
            <person name="Feng B."/>
            <person name="Zhu X."/>
            <person name="Liu R."/>
            <person name="Schnable J.C."/>
            <person name="Zhu J.-K."/>
            <person name="Zhang H."/>
        </authorList>
    </citation>
    <scope>NUCLEOTIDE SEQUENCE [LARGE SCALE GENOMIC DNA]</scope>
</reference>
<feature type="compositionally biased region" description="Low complexity" evidence="1">
    <location>
        <begin position="229"/>
        <end position="243"/>
    </location>
</feature>